<evidence type="ECO:0000256" key="1">
    <source>
        <dbReference type="SAM" id="Phobius"/>
    </source>
</evidence>
<name>A0ABU3BTN8_9BACT</name>
<dbReference type="Gene3D" id="3.30.70.100">
    <property type="match status" value="1"/>
</dbReference>
<dbReference type="Proteomes" id="UP001267426">
    <property type="component" value="Unassembled WGS sequence"/>
</dbReference>
<protein>
    <recommendedName>
        <fullName evidence="2">ABM domain-containing protein</fullName>
    </recommendedName>
</protein>
<keyword evidence="1" id="KW-0472">Membrane</keyword>
<dbReference type="InterPro" id="IPR007138">
    <property type="entry name" value="ABM_dom"/>
</dbReference>
<keyword evidence="4" id="KW-1185">Reference proteome</keyword>
<evidence type="ECO:0000313" key="3">
    <source>
        <dbReference type="EMBL" id="MDT0632658.1"/>
    </source>
</evidence>
<dbReference type="InterPro" id="IPR011008">
    <property type="entry name" value="Dimeric_a/b-barrel"/>
</dbReference>
<proteinExistence type="predicted"/>
<dbReference type="EMBL" id="JAVRHT010000034">
    <property type="protein sequence ID" value="MDT0632658.1"/>
    <property type="molecule type" value="Genomic_DNA"/>
</dbReference>
<dbReference type="RefSeq" id="WP_311664755.1">
    <property type="nucleotide sequence ID" value="NZ_JAVRHT010000034.1"/>
</dbReference>
<sequence length="215" mass="23283">MPSPPPARLDAEAGAVAEVGPAAVAVVQRVPRWERERYESWLATFHRVVADRPGFQSVDVVRHSEGDDILYTVLTRFDGSAARDAWLASDALADLRQTLGEIAGAHRVVQQGTGRELWFDLAPPGARAPFWKRAVLSAACVYPLLLIANATLGRLLGRFPAPLALAVTVVVLSCVLTYPVMPLATRWARPWLYNRGKEPTGGATERGPASPPSVE</sequence>
<dbReference type="SUPFAM" id="SSF54909">
    <property type="entry name" value="Dimeric alpha+beta barrel"/>
    <property type="match status" value="1"/>
</dbReference>
<accession>A0ABU3BTN8</accession>
<feature type="transmembrane region" description="Helical" evidence="1">
    <location>
        <begin position="159"/>
        <end position="181"/>
    </location>
</feature>
<evidence type="ECO:0000313" key="4">
    <source>
        <dbReference type="Proteomes" id="UP001267426"/>
    </source>
</evidence>
<dbReference type="PANTHER" id="PTHR40057">
    <property type="entry name" value="SLR1162 PROTEIN"/>
    <property type="match status" value="1"/>
</dbReference>
<gene>
    <name evidence="3" type="ORF">RM540_12930</name>
</gene>
<dbReference type="PANTHER" id="PTHR40057:SF1">
    <property type="entry name" value="SLR1162 PROTEIN"/>
    <property type="match status" value="1"/>
</dbReference>
<dbReference type="InterPro" id="IPR038762">
    <property type="entry name" value="ABM_predict"/>
</dbReference>
<keyword evidence="1" id="KW-1133">Transmembrane helix</keyword>
<organism evidence="3 4">
    <name type="scientific">Rubrivirga litoralis</name>
    <dbReference type="NCBI Taxonomy" id="3075598"/>
    <lineage>
        <taxon>Bacteria</taxon>
        <taxon>Pseudomonadati</taxon>
        <taxon>Rhodothermota</taxon>
        <taxon>Rhodothermia</taxon>
        <taxon>Rhodothermales</taxon>
        <taxon>Rubricoccaceae</taxon>
        <taxon>Rubrivirga</taxon>
    </lineage>
</organism>
<dbReference type="Pfam" id="PF03992">
    <property type="entry name" value="ABM"/>
    <property type="match status" value="1"/>
</dbReference>
<feature type="transmembrane region" description="Helical" evidence="1">
    <location>
        <begin position="134"/>
        <end position="153"/>
    </location>
</feature>
<evidence type="ECO:0000259" key="2">
    <source>
        <dbReference type="Pfam" id="PF03992"/>
    </source>
</evidence>
<keyword evidence="1" id="KW-0812">Transmembrane</keyword>
<feature type="domain" description="ABM" evidence="2">
    <location>
        <begin position="29"/>
        <end position="94"/>
    </location>
</feature>
<reference evidence="3 4" key="1">
    <citation type="submission" date="2023-09" db="EMBL/GenBank/DDBJ databases">
        <authorList>
            <person name="Rey-Velasco X."/>
        </authorList>
    </citation>
    <scope>NUCLEOTIDE SEQUENCE [LARGE SCALE GENOMIC DNA]</scope>
    <source>
        <strain evidence="3 4">F394</strain>
    </source>
</reference>
<comment type="caution">
    <text evidence="3">The sequence shown here is derived from an EMBL/GenBank/DDBJ whole genome shotgun (WGS) entry which is preliminary data.</text>
</comment>